<keyword evidence="7" id="KW-1185">Reference proteome</keyword>
<dbReference type="Pfam" id="PF13692">
    <property type="entry name" value="Glyco_trans_1_4"/>
    <property type="match status" value="1"/>
</dbReference>
<dbReference type="InterPro" id="IPR050194">
    <property type="entry name" value="Glycosyltransferase_grp1"/>
</dbReference>
<evidence type="ECO:0000259" key="5">
    <source>
        <dbReference type="Pfam" id="PF13439"/>
    </source>
</evidence>
<dbReference type="Gene3D" id="3.40.50.2000">
    <property type="entry name" value="Glycogen Phosphorylase B"/>
    <property type="match status" value="2"/>
</dbReference>
<dbReference type="PANTHER" id="PTHR45947">
    <property type="entry name" value="SULFOQUINOVOSYL TRANSFERASE SQD2"/>
    <property type="match status" value="1"/>
</dbReference>
<keyword evidence="3 6" id="KW-0808">Transferase</keyword>
<keyword evidence="2" id="KW-0328">Glycosyltransferase</keyword>
<dbReference type="PANTHER" id="PTHR45947:SF3">
    <property type="entry name" value="SULFOQUINOVOSYL TRANSFERASE SQD2"/>
    <property type="match status" value="1"/>
</dbReference>
<protein>
    <recommendedName>
        <fullName evidence="1">D-inositol 3-phosphate glycosyltransferase</fullName>
    </recommendedName>
</protein>
<evidence type="ECO:0000313" key="7">
    <source>
        <dbReference type="Proteomes" id="UP000298358"/>
    </source>
</evidence>
<dbReference type="AlphaFoldDB" id="A0A4Y9FPN8"/>
<evidence type="ECO:0000313" key="6">
    <source>
        <dbReference type="EMBL" id="TFU30269.1"/>
    </source>
</evidence>
<dbReference type="GO" id="GO:0016757">
    <property type="term" value="F:glycosyltransferase activity"/>
    <property type="evidence" value="ECO:0007669"/>
    <property type="project" value="UniProtKB-KW"/>
</dbReference>
<feature type="compositionally biased region" description="Polar residues" evidence="4">
    <location>
        <begin position="400"/>
        <end position="409"/>
    </location>
</feature>
<name>A0A4Y9FPN8_9MICO</name>
<dbReference type="InterPro" id="IPR028098">
    <property type="entry name" value="Glyco_trans_4-like_N"/>
</dbReference>
<proteinExistence type="predicted"/>
<comment type="caution">
    <text evidence="6">The sequence shown here is derived from an EMBL/GenBank/DDBJ whole genome shotgun (WGS) entry which is preliminary data.</text>
</comment>
<gene>
    <name evidence="6" type="ORF">E4U02_14845</name>
</gene>
<reference evidence="6 7" key="1">
    <citation type="submission" date="2019-03" db="EMBL/GenBank/DDBJ databases">
        <title>Diversity of the mouse oral microbiome.</title>
        <authorList>
            <person name="Joseph S."/>
            <person name="Aduse-Opoku J."/>
            <person name="Curtis M."/>
            <person name="Wade W."/>
            <person name="Hashim A."/>
        </authorList>
    </citation>
    <scope>NUCLEOTIDE SEQUENCE [LARGE SCALE GENOMIC DNA]</scope>
    <source>
        <strain evidence="6 7">P1012</strain>
    </source>
</reference>
<dbReference type="SUPFAM" id="SSF53756">
    <property type="entry name" value="UDP-Glycosyltransferase/glycogen phosphorylase"/>
    <property type="match status" value="1"/>
</dbReference>
<feature type="region of interest" description="Disordered" evidence="4">
    <location>
        <begin position="400"/>
        <end position="436"/>
    </location>
</feature>
<dbReference type="CDD" id="cd03823">
    <property type="entry name" value="GT4_ExpE7-like"/>
    <property type="match status" value="1"/>
</dbReference>
<dbReference type="RefSeq" id="WP_135115585.1">
    <property type="nucleotide sequence ID" value="NZ_JADGLL010000064.1"/>
</dbReference>
<dbReference type="GO" id="GO:1901137">
    <property type="term" value="P:carbohydrate derivative biosynthetic process"/>
    <property type="evidence" value="ECO:0007669"/>
    <property type="project" value="UniProtKB-ARBA"/>
</dbReference>
<feature type="domain" description="Glycosyltransferase subfamily 4-like N-terminal" evidence="5">
    <location>
        <begin position="18"/>
        <end position="215"/>
    </location>
</feature>
<dbReference type="EMBL" id="SPQB01000064">
    <property type="protein sequence ID" value="TFU30269.1"/>
    <property type="molecule type" value="Genomic_DNA"/>
</dbReference>
<accession>A0A4Y9FPN8</accession>
<dbReference type="OrthoDB" id="8878585at2"/>
<sequence length="436" mass="47823">MGKPKIAIVNVFFPPQSIGGATRVVADNARVLGEKYGDEFDLVFYTSDAGDMPEHELEVHSYNGRRVYRAGIIKRPHMDWHPSDKESGRLFARFLEHERPDLVHFHCIQRLTASIVSATRNAGIPYIVTVHDAWWIFDHQFLVDQHGKVHPMGRADPAADIPLPEGIDSEDSEDRRMKLEALLHGAARVVTVSQSFADLYRMNGFPQIEVIENGTKLTGWKPRTASRDGRVRLSHVGGMSAHKGFELLRSILRTERFERLSLTVVDHSKPFGHVERATWGSTPVTIIGKVPQESIADVYAETDVLVAPSIWPESFGLVTREAAAAGCWVVASDIGGIGEQVVEGKTGLKVKAGDRSSLLQALHTIDGDAERFLGRPAPTKVQSVEAQVGRLATVYAETISPTGKSSPSRPNAPKEALGAPPAQRGVARMARSLFGK</sequence>
<dbReference type="Pfam" id="PF13439">
    <property type="entry name" value="Glyco_transf_4"/>
    <property type="match status" value="1"/>
</dbReference>
<organism evidence="6 7">
    <name type="scientific">Microbacterium paludicola</name>
    <dbReference type="NCBI Taxonomy" id="300019"/>
    <lineage>
        <taxon>Bacteria</taxon>
        <taxon>Bacillati</taxon>
        <taxon>Actinomycetota</taxon>
        <taxon>Actinomycetes</taxon>
        <taxon>Micrococcales</taxon>
        <taxon>Microbacteriaceae</taxon>
        <taxon>Microbacterium</taxon>
    </lineage>
</organism>
<evidence type="ECO:0000256" key="2">
    <source>
        <dbReference type="ARBA" id="ARBA00022676"/>
    </source>
</evidence>
<evidence type="ECO:0000256" key="4">
    <source>
        <dbReference type="SAM" id="MobiDB-lite"/>
    </source>
</evidence>
<evidence type="ECO:0000256" key="3">
    <source>
        <dbReference type="ARBA" id="ARBA00022679"/>
    </source>
</evidence>
<evidence type="ECO:0000256" key="1">
    <source>
        <dbReference type="ARBA" id="ARBA00021292"/>
    </source>
</evidence>
<dbReference type="Proteomes" id="UP000298358">
    <property type="component" value="Unassembled WGS sequence"/>
</dbReference>